<evidence type="ECO:0000313" key="3">
    <source>
        <dbReference type="EMBL" id="CAD8212916.1"/>
    </source>
</evidence>
<evidence type="ECO:0000256" key="1">
    <source>
        <dbReference type="SAM" id="Coils"/>
    </source>
</evidence>
<gene>
    <name evidence="3" type="ORF">PPENT_87.1.T1720016</name>
</gene>
<name>A0A8S1YEL1_9CILI</name>
<proteinExistence type="predicted"/>
<feature type="region of interest" description="Disordered" evidence="2">
    <location>
        <begin position="1"/>
        <end position="36"/>
    </location>
</feature>
<feature type="compositionally biased region" description="Polar residues" evidence="2">
    <location>
        <begin position="126"/>
        <end position="140"/>
    </location>
</feature>
<keyword evidence="1" id="KW-0175">Coiled coil</keyword>
<dbReference type="EMBL" id="CAJJDO010000172">
    <property type="protein sequence ID" value="CAD8212916.1"/>
    <property type="molecule type" value="Genomic_DNA"/>
</dbReference>
<keyword evidence="4" id="KW-1185">Reference proteome</keyword>
<reference evidence="3" key="1">
    <citation type="submission" date="2021-01" db="EMBL/GenBank/DDBJ databases">
        <authorList>
            <consortium name="Genoscope - CEA"/>
            <person name="William W."/>
        </authorList>
    </citation>
    <scope>NUCLEOTIDE SEQUENCE</scope>
</reference>
<accession>A0A8S1YEL1</accession>
<dbReference type="AlphaFoldDB" id="A0A8S1YEL1"/>
<evidence type="ECO:0000256" key="2">
    <source>
        <dbReference type="SAM" id="MobiDB-lite"/>
    </source>
</evidence>
<feature type="compositionally biased region" description="Polar residues" evidence="2">
    <location>
        <begin position="7"/>
        <end position="35"/>
    </location>
</feature>
<feature type="coiled-coil region" evidence="1">
    <location>
        <begin position="168"/>
        <end position="202"/>
    </location>
</feature>
<organism evidence="3 4">
    <name type="scientific">Paramecium pentaurelia</name>
    <dbReference type="NCBI Taxonomy" id="43138"/>
    <lineage>
        <taxon>Eukaryota</taxon>
        <taxon>Sar</taxon>
        <taxon>Alveolata</taxon>
        <taxon>Ciliophora</taxon>
        <taxon>Intramacronucleata</taxon>
        <taxon>Oligohymenophorea</taxon>
        <taxon>Peniculida</taxon>
        <taxon>Parameciidae</taxon>
        <taxon>Paramecium</taxon>
    </lineage>
</organism>
<dbReference type="Proteomes" id="UP000689195">
    <property type="component" value="Unassembled WGS sequence"/>
</dbReference>
<sequence length="374" mass="44268">MDYENLLQKNPTFYQQSKTHRSSSANQNSQKQGCPQQIKPKALLKKLEEILQQRQQQFNQVKLKKVNQCKSNYTERISGKKSVQILLDDEKWKADLQNFVTQKKERKSCYPNMNSLQPSAQNLFDQFSQDSNSRNPTITNRSKKGEISPKKGRANSIMDRQNSNDRDKLKLIQLNQELQIQNNHLNEQLRFEQNQNTKLSIQIISMNDQITLLTKYSIFLFRKQLEYRDKENDDIIRSLKSQLDMIKPEYYKQQESIANQERQLIAYQKIEKDMLELEQIIPQISTFTTLFIEQNVQISELQDLLTLQNNIIDKVLNKKDFPLNNLILGREPKKPKQYNKDLPFESSQNLDNLIKLTRQQVNLLTERFIHELFV</sequence>
<comment type="caution">
    <text evidence="3">The sequence shown here is derived from an EMBL/GenBank/DDBJ whole genome shotgun (WGS) entry which is preliminary data.</text>
</comment>
<dbReference type="OrthoDB" id="10693404at2759"/>
<feature type="region of interest" description="Disordered" evidence="2">
    <location>
        <begin position="126"/>
        <end position="161"/>
    </location>
</feature>
<evidence type="ECO:0000313" key="4">
    <source>
        <dbReference type="Proteomes" id="UP000689195"/>
    </source>
</evidence>
<protein>
    <submittedName>
        <fullName evidence="3">Uncharacterized protein</fullName>
    </submittedName>
</protein>